<dbReference type="Pfam" id="PF02127">
    <property type="entry name" value="Peptidase_M18"/>
    <property type="match status" value="1"/>
</dbReference>
<keyword evidence="14" id="KW-1185">Reference proteome</keyword>
<feature type="binding site" evidence="10">
    <location>
        <position position="88"/>
    </location>
    <ligand>
        <name>Zn(2+)</name>
        <dbReference type="ChEBI" id="CHEBI:29105"/>
    </ligand>
</feature>
<evidence type="ECO:0000256" key="7">
    <source>
        <dbReference type="ARBA" id="ARBA00022801"/>
    </source>
</evidence>
<evidence type="ECO:0000256" key="5">
    <source>
        <dbReference type="ARBA" id="ARBA00022670"/>
    </source>
</evidence>
<evidence type="ECO:0000256" key="3">
    <source>
        <dbReference type="ARBA" id="ARBA00014897"/>
    </source>
</evidence>
<dbReference type="GO" id="GO:0004177">
    <property type="term" value="F:aminopeptidase activity"/>
    <property type="evidence" value="ECO:0007669"/>
    <property type="project" value="UniProtKB-KW"/>
</dbReference>
<reference evidence="14" key="1">
    <citation type="journal article" date="2019" name="Int. J. Syst. Evol. Microbiol.">
        <title>The Global Catalogue of Microorganisms (GCM) 10K type strain sequencing project: providing services to taxonomists for standard genome sequencing and annotation.</title>
        <authorList>
            <consortium name="The Broad Institute Genomics Platform"/>
            <consortium name="The Broad Institute Genome Sequencing Center for Infectious Disease"/>
            <person name="Wu L."/>
            <person name="Ma J."/>
        </authorList>
    </citation>
    <scope>NUCLEOTIDE SEQUENCE [LARGE SCALE GENOMIC DNA]</scope>
    <source>
        <strain evidence="14">JCM 17986</strain>
    </source>
</reference>
<evidence type="ECO:0000313" key="14">
    <source>
        <dbReference type="Proteomes" id="UP001500466"/>
    </source>
</evidence>
<comment type="cofactor">
    <cofactor evidence="1 10 12">
        <name>Zn(2+)</name>
        <dbReference type="ChEBI" id="CHEBI:29105"/>
    </cofactor>
</comment>
<sequence>MTSPLGHRFDRAHTDDLMAFVAASPSPYHAAANVAERLDAAGFRRVAETDRWEGGPGGRYVRRGGAVIAWYVPENAPEAAGFRIVGAHTDSPNLRVKPRPDTGRFGWRQVAVELYGGTLLNTWLDRDLGLSGRLVLRDGTEHLVFVDRPLLRVPQLAIHLDRAVNEGLTLDKQQHMTPVWGLGDVAEGALIDFVAKEAGLVAGDVAGWDLMVHDVQPPAYLGRDRELLASPRLDNLLSVHAGLAALLAAAQAPDLRHIPMLAAFDHEEIGSASTTGAAGPLLENTLRRIVGGGAWDEQARAFADSLFVSSDAGHAVHPNYPERHDPDHHPVPNGGPILKVNANQRYATDAGGRAAWAAACARAGVPWQTFVSRNSIPCGSTIGPITATRLGIETVDVGVAQLSMHSARELCGASDPYLLASAVTALLES</sequence>
<dbReference type="EC" id="3.4.11.-" evidence="10"/>
<evidence type="ECO:0000256" key="1">
    <source>
        <dbReference type="ARBA" id="ARBA00001947"/>
    </source>
</evidence>
<keyword evidence="4 10" id="KW-0031">Aminopeptidase</keyword>
<comment type="similarity">
    <text evidence="2 10 11">Belongs to the peptidase M18 family.</text>
</comment>
<comment type="caution">
    <text evidence="13">The sequence shown here is derived from an EMBL/GenBank/DDBJ whole genome shotgun (WGS) entry which is preliminary data.</text>
</comment>
<evidence type="ECO:0000256" key="4">
    <source>
        <dbReference type="ARBA" id="ARBA00022438"/>
    </source>
</evidence>
<protein>
    <recommendedName>
        <fullName evidence="3 10">Probable M18 family aminopeptidase 2</fullName>
        <ecNumber evidence="10">3.4.11.-</ecNumber>
    </recommendedName>
</protein>
<evidence type="ECO:0000256" key="2">
    <source>
        <dbReference type="ARBA" id="ARBA00008290"/>
    </source>
</evidence>
<dbReference type="Gene3D" id="2.30.250.10">
    <property type="entry name" value="Aminopeptidase i, Domain 2"/>
    <property type="match status" value="1"/>
</dbReference>
<dbReference type="SUPFAM" id="SSF53187">
    <property type="entry name" value="Zn-dependent exopeptidases"/>
    <property type="match status" value="1"/>
</dbReference>
<feature type="binding site" evidence="10">
    <location>
        <position position="159"/>
    </location>
    <ligand>
        <name>Zn(2+)</name>
        <dbReference type="ChEBI" id="CHEBI:29105"/>
    </ligand>
</feature>
<keyword evidence="8 10" id="KW-0862">Zinc</keyword>
<feature type="binding site" evidence="10">
    <location>
        <position position="405"/>
    </location>
    <ligand>
        <name>Zn(2+)</name>
        <dbReference type="ChEBI" id="CHEBI:29105"/>
    </ligand>
</feature>
<dbReference type="SUPFAM" id="SSF101821">
    <property type="entry name" value="Aminopeptidase/glucanase lid domain"/>
    <property type="match status" value="1"/>
</dbReference>
<dbReference type="CDD" id="cd05658">
    <property type="entry name" value="M18_DAP"/>
    <property type="match status" value="1"/>
</dbReference>
<evidence type="ECO:0000256" key="8">
    <source>
        <dbReference type="ARBA" id="ARBA00022833"/>
    </source>
</evidence>
<keyword evidence="5 10" id="KW-0645">Protease</keyword>
<evidence type="ECO:0000256" key="9">
    <source>
        <dbReference type="ARBA" id="ARBA00023049"/>
    </source>
</evidence>
<dbReference type="NCBIfam" id="NF002759">
    <property type="entry name" value="PRK02813.1"/>
    <property type="match status" value="1"/>
</dbReference>
<evidence type="ECO:0000256" key="11">
    <source>
        <dbReference type="RuleBase" id="RU004386"/>
    </source>
</evidence>
<dbReference type="InterPro" id="IPR023358">
    <property type="entry name" value="Peptidase_M18_dom2"/>
</dbReference>
<accession>A0ABP9GS11</accession>
<proteinExistence type="inferred from homology"/>
<organism evidence="13 14">
    <name type="scientific">Yinghuangia aomiensis</name>
    <dbReference type="NCBI Taxonomy" id="676205"/>
    <lineage>
        <taxon>Bacteria</taxon>
        <taxon>Bacillati</taxon>
        <taxon>Actinomycetota</taxon>
        <taxon>Actinomycetes</taxon>
        <taxon>Kitasatosporales</taxon>
        <taxon>Streptomycetaceae</taxon>
        <taxon>Yinghuangia</taxon>
    </lineage>
</organism>
<dbReference type="PANTHER" id="PTHR28570:SF3">
    <property type="entry name" value="ASPARTYL AMINOPEPTIDASE"/>
    <property type="match status" value="1"/>
</dbReference>
<dbReference type="HAMAP" id="MF_00467">
    <property type="entry name" value="Aminopeptidase_M18_2"/>
    <property type="match status" value="1"/>
</dbReference>
<dbReference type="EMBL" id="BAABHS010000003">
    <property type="protein sequence ID" value="GAA4951582.1"/>
    <property type="molecule type" value="Genomic_DNA"/>
</dbReference>
<dbReference type="InterPro" id="IPR001948">
    <property type="entry name" value="Peptidase_M18"/>
</dbReference>
<evidence type="ECO:0000313" key="13">
    <source>
        <dbReference type="EMBL" id="GAA4951582.1"/>
    </source>
</evidence>
<keyword evidence="9 10" id="KW-0482">Metalloprotease</keyword>
<dbReference type="PRINTS" id="PR00932">
    <property type="entry name" value="AMINO1PTASE"/>
</dbReference>
<dbReference type="InterPro" id="IPR022984">
    <property type="entry name" value="M18_aminopeptidase_2"/>
</dbReference>
<dbReference type="Proteomes" id="UP001500466">
    <property type="component" value="Unassembled WGS sequence"/>
</dbReference>
<dbReference type="RefSeq" id="WP_345674080.1">
    <property type="nucleotide sequence ID" value="NZ_BAABHS010000003.1"/>
</dbReference>
<dbReference type="PANTHER" id="PTHR28570">
    <property type="entry name" value="ASPARTYL AMINOPEPTIDASE"/>
    <property type="match status" value="1"/>
</dbReference>
<gene>
    <name evidence="10" type="primary">apeB</name>
    <name evidence="13" type="ORF">GCM10023205_10600</name>
</gene>
<evidence type="ECO:0000256" key="6">
    <source>
        <dbReference type="ARBA" id="ARBA00022723"/>
    </source>
</evidence>
<keyword evidence="7 10" id="KW-0378">Hydrolase</keyword>
<name>A0ABP9GS11_9ACTN</name>
<evidence type="ECO:0000256" key="12">
    <source>
        <dbReference type="RuleBase" id="RU004387"/>
    </source>
</evidence>
<keyword evidence="6 10" id="KW-0479">Metal-binding</keyword>
<evidence type="ECO:0000256" key="10">
    <source>
        <dbReference type="HAMAP-Rule" id="MF_00467"/>
    </source>
</evidence>
<dbReference type="Gene3D" id="3.40.630.10">
    <property type="entry name" value="Zn peptidases"/>
    <property type="match status" value="1"/>
</dbReference>